<dbReference type="PANTHER" id="PTHR47926:SF533">
    <property type="entry name" value="DYW DOMAIN-CONTAINING PROTEIN"/>
    <property type="match status" value="1"/>
</dbReference>
<gene>
    <name evidence="3" type="ORF">GOP47_0019294</name>
</gene>
<dbReference type="InterPro" id="IPR011990">
    <property type="entry name" value="TPR-like_helical_dom_sf"/>
</dbReference>
<organism evidence="3 4">
    <name type="scientific">Adiantum capillus-veneris</name>
    <name type="common">Maidenhair fern</name>
    <dbReference type="NCBI Taxonomy" id="13818"/>
    <lineage>
        <taxon>Eukaryota</taxon>
        <taxon>Viridiplantae</taxon>
        <taxon>Streptophyta</taxon>
        <taxon>Embryophyta</taxon>
        <taxon>Tracheophyta</taxon>
        <taxon>Polypodiopsida</taxon>
        <taxon>Polypodiidae</taxon>
        <taxon>Polypodiales</taxon>
        <taxon>Pteridineae</taxon>
        <taxon>Pteridaceae</taxon>
        <taxon>Vittarioideae</taxon>
        <taxon>Adiantum</taxon>
    </lineage>
</organism>
<evidence type="ECO:0008006" key="5">
    <source>
        <dbReference type="Google" id="ProtNLM"/>
    </source>
</evidence>
<dbReference type="Gene3D" id="1.25.40.10">
    <property type="entry name" value="Tetratricopeptide repeat domain"/>
    <property type="match status" value="4"/>
</dbReference>
<proteinExistence type="predicted"/>
<dbReference type="PANTHER" id="PTHR47926">
    <property type="entry name" value="PENTATRICOPEPTIDE REPEAT-CONTAINING PROTEIN"/>
    <property type="match status" value="1"/>
</dbReference>
<dbReference type="FunFam" id="1.25.40.10:FF:000285">
    <property type="entry name" value="Pentatricopeptide repeat-containing protein, chloroplastic"/>
    <property type="match status" value="1"/>
</dbReference>
<keyword evidence="1" id="KW-0677">Repeat</keyword>
<dbReference type="Pfam" id="PF01535">
    <property type="entry name" value="PPR"/>
    <property type="match status" value="5"/>
</dbReference>
<dbReference type="AlphaFoldDB" id="A0A9D4ZAI7"/>
<dbReference type="PROSITE" id="PS51375">
    <property type="entry name" value="PPR"/>
    <property type="match status" value="4"/>
</dbReference>
<evidence type="ECO:0000313" key="4">
    <source>
        <dbReference type="Proteomes" id="UP000886520"/>
    </source>
</evidence>
<name>A0A9D4ZAI7_ADICA</name>
<dbReference type="Pfam" id="PF13041">
    <property type="entry name" value="PPR_2"/>
    <property type="match status" value="3"/>
</dbReference>
<accession>A0A9D4ZAI7</accession>
<reference evidence="3" key="1">
    <citation type="submission" date="2021-01" db="EMBL/GenBank/DDBJ databases">
        <title>Adiantum capillus-veneris genome.</title>
        <authorList>
            <person name="Fang Y."/>
            <person name="Liao Q."/>
        </authorList>
    </citation>
    <scope>NUCLEOTIDE SEQUENCE</scope>
    <source>
        <strain evidence="3">H3</strain>
        <tissue evidence="3">Leaf</tissue>
    </source>
</reference>
<dbReference type="InterPro" id="IPR046960">
    <property type="entry name" value="PPR_At4g14850-like_plant"/>
</dbReference>
<dbReference type="NCBIfam" id="TIGR00756">
    <property type="entry name" value="PPR"/>
    <property type="match status" value="4"/>
</dbReference>
<evidence type="ECO:0000256" key="1">
    <source>
        <dbReference type="ARBA" id="ARBA00022737"/>
    </source>
</evidence>
<feature type="repeat" description="PPR" evidence="2">
    <location>
        <begin position="102"/>
        <end position="136"/>
    </location>
</feature>
<protein>
    <recommendedName>
        <fullName evidence="5">Pentatricopeptide repeat-containing protein</fullName>
    </recommendedName>
</protein>
<dbReference type="OrthoDB" id="185373at2759"/>
<dbReference type="InterPro" id="IPR002885">
    <property type="entry name" value="PPR_rpt"/>
</dbReference>
<feature type="repeat" description="PPR" evidence="2">
    <location>
        <begin position="334"/>
        <end position="368"/>
    </location>
</feature>
<dbReference type="EMBL" id="JABFUD020000018">
    <property type="protein sequence ID" value="KAI5066670.1"/>
    <property type="molecule type" value="Genomic_DNA"/>
</dbReference>
<dbReference type="FunFam" id="1.25.40.10:FF:000158">
    <property type="entry name" value="pentatricopeptide repeat-containing protein At2g33680"/>
    <property type="match status" value="1"/>
</dbReference>
<dbReference type="Proteomes" id="UP000886520">
    <property type="component" value="Chromosome 18"/>
</dbReference>
<dbReference type="GO" id="GO:0048731">
    <property type="term" value="P:system development"/>
    <property type="evidence" value="ECO:0007669"/>
    <property type="project" value="UniProtKB-ARBA"/>
</dbReference>
<evidence type="ECO:0000313" key="3">
    <source>
        <dbReference type="EMBL" id="KAI5066670.1"/>
    </source>
</evidence>
<evidence type="ECO:0000256" key="2">
    <source>
        <dbReference type="PROSITE-ProRule" id="PRU00708"/>
    </source>
</evidence>
<feature type="repeat" description="PPR" evidence="2">
    <location>
        <begin position="234"/>
        <end position="268"/>
    </location>
</feature>
<dbReference type="GO" id="GO:0003723">
    <property type="term" value="F:RNA binding"/>
    <property type="evidence" value="ECO:0007669"/>
    <property type="project" value="InterPro"/>
</dbReference>
<comment type="caution">
    <text evidence="3">The sequence shown here is derived from an EMBL/GenBank/DDBJ whole genome shotgun (WGS) entry which is preliminary data.</text>
</comment>
<sequence>MHRCLAREGSLLRRAADAGSLQDGLLVHDQLVRSGYAFQPHIADSLIGMYAQLGSAQEARSVFDRNPNPTLYSRNLLIKAYGLQGRLHDDAYHVFHTMPARDVVSWTSMICLLAQHGCGIEAVHLYAQMHVEGFHPKKITFVGALNACTSIHSLSHGQAIHVSAMVFGFDRDVVVGTALIKMYGECGKLHLAQNVFGNITACDVISWNAMIGVLVQAGEFSNATHTFIMAPERNAATWNTMICAYLQDGNAKMALDTFHRMLQMGSKPNEITFLGAVNACARLRSLLNGQSIHIFLVKLGLENAELEVALISMYGKCKSIREARSVFDRMQQVNVISWTAIIVAYTENEQGEEALGFFHQMQSKGIQADEVVLFCCLDVCAMLSTLVEGEYINDIVNKLGLEEHEMVRTALIDMYGKCGSLDEARHTFRRSLSANVTMWNALMTAFTHRVYVEEVFGLLYEMWQNSIKPNSITFSCVLTTCSHAGWVDSINQIFLSIFLNYDVVYTDHHFLCMADLLARAGQLKQAENLIQHFPFRHDEGLAWQCLLAACSLHDNFEYAMRVAMCAK</sequence>
<feature type="repeat" description="PPR" evidence="2">
    <location>
        <begin position="435"/>
        <end position="469"/>
    </location>
</feature>
<keyword evidence="4" id="KW-1185">Reference proteome</keyword>
<dbReference type="GO" id="GO:0009451">
    <property type="term" value="P:RNA modification"/>
    <property type="evidence" value="ECO:0007669"/>
    <property type="project" value="InterPro"/>
</dbReference>